<dbReference type="SMART" id="SM00448">
    <property type="entry name" value="REC"/>
    <property type="match status" value="1"/>
</dbReference>
<name>A0A6L6Q4I2_9BURK</name>
<protein>
    <submittedName>
        <fullName evidence="9">PEP-CTERM-box response regulator transcription factor</fullName>
    </submittedName>
</protein>
<dbReference type="Gene3D" id="3.40.50.300">
    <property type="entry name" value="P-loop containing nucleotide triphosphate hydrolases"/>
    <property type="match status" value="1"/>
</dbReference>
<dbReference type="Pfam" id="PF00072">
    <property type="entry name" value="Response_reg"/>
    <property type="match status" value="1"/>
</dbReference>
<dbReference type="OrthoDB" id="9761705at2"/>
<dbReference type="CDD" id="cd00009">
    <property type="entry name" value="AAA"/>
    <property type="match status" value="1"/>
</dbReference>
<evidence type="ECO:0000256" key="6">
    <source>
        <dbReference type="PROSITE-ProRule" id="PRU00169"/>
    </source>
</evidence>
<dbReference type="Pfam" id="PF00158">
    <property type="entry name" value="Sigma54_activat"/>
    <property type="match status" value="1"/>
</dbReference>
<dbReference type="InterPro" id="IPR011006">
    <property type="entry name" value="CheY-like_superfamily"/>
</dbReference>
<dbReference type="InterPro" id="IPR003593">
    <property type="entry name" value="AAA+_ATPase"/>
</dbReference>
<dbReference type="InterPro" id="IPR025944">
    <property type="entry name" value="Sigma_54_int_dom_CS"/>
</dbReference>
<evidence type="ECO:0000313" key="9">
    <source>
        <dbReference type="EMBL" id="MTW04231.1"/>
    </source>
</evidence>
<dbReference type="PROSITE" id="PS50045">
    <property type="entry name" value="SIGMA54_INTERACT_4"/>
    <property type="match status" value="1"/>
</dbReference>
<dbReference type="NCBIfam" id="TIGR02915">
    <property type="entry name" value="PEP_resp_reg"/>
    <property type="match status" value="1"/>
</dbReference>
<keyword evidence="2" id="KW-0067">ATP-binding</keyword>
<dbReference type="GO" id="GO:0000160">
    <property type="term" value="P:phosphorelay signal transduction system"/>
    <property type="evidence" value="ECO:0007669"/>
    <property type="project" value="InterPro"/>
</dbReference>
<evidence type="ECO:0000256" key="5">
    <source>
        <dbReference type="ARBA" id="ARBA00023163"/>
    </source>
</evidence>
<dbReference type="PRINTS" id="PR01590">
    <property type="entry name" value="HTHFIS"/>
</dbReference>
<dbReference type="GO" id="GO:0005524">
    <property type="term" value="F:ATP binding"/>
    <property type="evidence" value="ECO:0007669"/>
    <property type="project" value="UniProtKB-KW"/>
</dbReference>
<dbReference type="CDD" id="cd00156">
    <property type="entry name" value="REC"/>
    <property type="match status" value="1"/>
</dbReference>
<dbReference type="GO" id="GO:0006355">
    <property type="term" value="P:regulation of DNA-templated transcription"/>
    <property type="evidence" value="ECO:0007669"/>
    <property type="project" value="InterPro"/>
</dbReference>
<dbReference type="PROSITE" id="PS00688">
    <property type="entry name" value="SIGMA54_INTERACT_3"/>
    <property type="match status" value="1"/>
</dbReference>
<accession>A0A6L6Q4I2</accession>
<dbReference type="InterPro" id="IPR002078">
    <property type="entry name" value="Sigma_54_int"/>
</dbReference>
<organism evidence="9 10">
    <name type="scientific">Pseudoduganella ginsengisoli</name>
    <dbReference type="NCBI Taxonomy" id="1462440"/>
    <lineage>
        <taxon>Bacteria</taxon>
        <taxon>Pseudomonadati</taxon>
        <taxon>Pseudomonadota</taxon>
        <taxon>Betaproteobacteria</taxon>
        <taxon>Burkholderiales</taxon>
        <taxon>Oxalobacteraceae</taxon>
        <taxon>Telluria group</taxon>
        <taxon>Pseudoduganella</taxon>
    </lineage>
</organism>
<feature type="modified residue" description="4-aspartylphosphate" evidence="6">
    <location>
        <position position="52"/>
    </location>
</feature>
<dbReference type="InterPro" id="IPR025943">
    <property type="entry name" value="Sigma_54_int_dom_ATP-bd_2"/>
</dbReference>
<feature type="domain" description="Sigma-54 factor interaction" evidence="7">
    <location>
        <begin position="146"/>
        <end position="374"/>
    </location>
</feature>
<dbReference type="Gene3D" id="1.10.10.60">
    <property type="entry name" value="Homeodomain-like"/>
    <property type="match status" value="1"/>
</dbReference>
<evidence type="ECO:0000256" key="2">
    <source>
        <dbReference type="ARBA" id="ARBA00022840"/>
    </source>
</evidence>
<proteinExistence type="predicted"/>
<gene>
    <name evidence="9" type="primary">prsR</name>
    <name evidence="9" type="ORF">GM668_19300</name>
</gene>
<evidence type="ECO:0000259" key="8">
    <source>
        <dbReference type="PROSITE" id="PS50110"/>
    </source>
</evidence>
<dbReference type="FunFam" id="3.40.50.300:FF:000006">
    <property type="entry name" value="DNA-binding transcriptional regulator NtrC"/>
    <property type="match status" value="1"/>
</dbReference>
<keyword evidence="1" id="KW-0547">Nucleotide-binding</keyword>
<dbReference type="InterPro" id="IPR027417">
    <property type="entry name" value="P-loop_NTPase"/>
</dbReference>
<dbReference type="InterPro" id="IPR002197">
    <property type="entry name" value="HTH_Fis"/>
</dbReference>
<dbReference type="PROSITE" id="PS50110">
    <property type="entry name" value="RESPONSE_REGULATORY"/>
    <property type="match status" value="1"/>
</dbReference>
<evidence type="ECO:0000259" key="7">
    <source>
        <dbReference type="PROSITE" id="PS50045"/>
    </source>
</evidence>
<dbReference type="SUPFAM" id="SSF52172">
    <property type="entry name" value="CheY-like"/>
    <property type="match status" value="1"/>
</dbReference>
<dbReference type="PANTHER" id="PTHR32071">
    <property type="entry name" value="TRANSCRIPTIONAL REGULATORY PROTEIN"/>
    <property type="match status" value="1"/>
</dbReference>
<evidence type="ECO:0000313" key="10">
    <source>
        <dbReference type="Proteomes" id="UP000484015"/>
    </source>
</evidence>
<keyword evidence="6" id="KW-0597">Phosphoprotein</keyword>
<dbReference type="GO" id="GO:0043565">
    <property type="term" value="F:sequence-specific DNA binding"/>
    <property type="evidence" value="ECO:0007669"/>
    <property type="project" value="InterPro"/>
</dbReference>
<dbReference type="PANTHER" id="PTHR32071:SF113">
    <property type="entry name" value="ALGINATE BIOSYNTHESIS TRANSCRIPTIONAL REGULATORY PROTEIN ALGB"/>
    <property type="match status" value="1"/>
</dbReference>
<dbReference type="Pfam" id="PF25601">
    <property type="entry name" value="AAA_lid_14"/>
    <property type="match status" value="1"/>
</dbReference>
<dbReference type="SUPFAM" id="SSF46689">
    <property type="entry name" value="Homeodomain-like"/>
    <property type="match status" value="1"/>
</dbReference>
<dbReference type="RefSeq" id="WP_155440590.1">
    <property type="nucleotide sequence ID" value="NZ_WNLA01000014.1"/>
</dbReference>
<reference evidence="9 10" key="1">
    <citation type="submission" date="2019-11" db="EMBL/GenBank/DDBJ databases">
        <title>Type strains purchased from KCTC, JCM and DSMZ.</title>
        <authorList>
            <person name="Lu H."/>
        </authorList>
    </citation>
    <scope>NUCLEOTIDE SEQUENCE [LARGE SCALE GENOMIC DNA]</scope>
    <source>
        <strain evidence="9 10">KCTC 42409</strain>
    </source>
</reference>
<dbReference type="SUPFAM" id="SSF52540">
    <property type="entry name" value="P-loop containing nucleoside triphosphate hydrolases"/>
    <property type="match status" value="1"/>
</dbReference>
<dbReference type="InterPro" id="IPR009057">
    <property type="entry name" value="Homeodomain-like_sf"/>
</dbReference>
<sequence length="448" mass="49460">MTRKKLLLVEDDPGLQRQLKWGLDAYDVLLAGNPEQAMTHLRRHQPAVVTMDLGLPPAPDSATVGLALLADMLAAAPETKIIVLSGNRDRANVLKAIAMGAYDFQQKPVELDTLHLMVERAFFLHAVQAEHRRMLQIEQDSPLGGLISRDAGMLKLCRDVEKVAPSAASVMLLGESGCGKEVLARSLHSLSARRRKAFVAINCAAIPEQLLESELFGHEKGAFTGAGRQIPGKIELAHGGTFFLDEIGDMALPLQAKLLRFLQERVIERVGGRQEIPVDVRVVCATHRNLKEQVAQGAFREDLYYRLSEIVLDIPPLRERCGDAPLLAHHFKNRCCATARRHLQFHPQALAAIEAHDWPGNVRELENCIRRAVIMAEGPLIMVEDLGLQPACAAVNDNVNLRQARDAAEYRVMVKALGRVDGNILRAAELLGVSRPTLYDLMSHHGIR</sequence>
<evidence type="ECO:0000256" key="4">
    <source>
        <dbReference type="ARBA" id="ARBA00023125"/>
    </source>
</evidence>
<dbReference type="InterPro" id="IPR058031">
    <property type="entry name" value="AAA_lid_NorR"/>
</dbReference>
<keyword evidence="3" id="KW-0805">Transcription regulation</keyword>
<evidence type="ECO:0000256" key="1">
    <source>
        <dbReference type="ARBA" id="ARBA00022741"/>
    </source>
</evidence>
<feature type="domain" description="Response regulatory" evidence="8">
    <location>
        <begin position="5"/>
        <end position="122"/>
    </location>
</feature>
<keyword evidence="4" id="KW-0238">DNA-binding</keyword>
<dbReference type="Gene3D" id="3.40.50.2300">
    <property type="match status" value="1"/>
</dbReference>
<keyword evidence="5" id="KW-0804">Transcription</keyword>
<dbReference type="AlphaFoldDB" id="A0A6L6Q4I2"/>
<evidence type="ECO:0000256" key="3">
    <source>
        <dbReference type="ARBA" id="ARBA00023015"/>
    </source>
</evidence>
<dbReference type="InterPro" id="IPR014264">
    <property type="entry name" value="PEP-CTERM_resp_reg"/>
</dbReference>
<dbReference type="InterPro" id="IPR001789">
    <property type="entry name" value="Sig_transdc_resp-reg_receiver"/>
</dbReference>
<dbReference type="Pfam" id="PF02954">
    <property type="entry name" value="HTH_8"/>
    <property type="match status" value="1"/>
</dbReference>
<dbReference type="EMBL" id="WNLA01000014">
    <property type="protein sequence ID" value="MTW04231.1"/>
    <property type="molecule type" value="Genomic_DNA"/>
</dbReference>
<comment type="caution">
    <text evidence="9">The sequence shown here is derived from an EMBL/GenBank/DDBJ whole genome shotgun (WGS) entry which is preliminary data.</text>
</comment>
<dbReference type="SMART" id="SM00382">
    <property type="entry name" value="AAA"/>
    <property type="match status" value="1"/>
</dbReference>
<keyword evidence="10" id="KW-1185">Reference proteome</keyword>
<dbReference type="Gene3D" id="1.10.8.60">
    <property type="match status" value="1"/>
</dbReference>
<dbReference type="PROSITE" id="PS00676">
    <property type="entry name" value="SIGMA54_INTERACT_2"/>
    <property type="match status" value="1"/>
</dbReference>
<dbReference type="Proteomes" id="UP000484015">
    <property type="component" value="Unassembled WGS sequence"/>
</dbReference>